<evidence type="ECO:0000256" key="3">
    <source>
        <dbReference type="ARBA" id="ARBA00022729"/>
    </source>
</evidence>
<feature type="compositionally biased region" description="Low complexity" evidence="6">
    <location>
        <begin position="38"/>
        <end position="51"/>
    </location>
</feature>
<dbReference type="PANTHER" id="PTHR30085">
    <property type="entry name" value="AMINO ACID ABC TRANSPORTER PERMEASE"/>
    <property type="match status" value="1"/>
</dbReference>
<dbReference type="SMART" id="SM00062">
    <property type="entry name" value="PBPb"/>
    <property type="match status" value="1"/>
</dbReference>
<evidence type="ECO:0000256" key="2">
    <source>
        <dbReference type="ARBA" id="ARBA00022448"/>
    </source>
</evidence>
<dbReference type="Proteomes" id="UP000682111">
    <property type="component" value="Unassembled WGS sequence"/>
</dbReference>
<keyword evidence="10" id="KW-1185">Reference proteome</keyword>
<accession>A0A919WLC9</accession>
<evidence type="ECO:0000313" key="9">
    <source>
        <dbReference type="EMBL" id="GIN63848.1"/>
    </source>
</evidence>
<evidence type="ECO:0000313" key="10">
    <source>
        <dbReference type="Proteomes" id="UP000682111"/>
    </source>
</evidence>
<organism evidence="9 10">
    <name type="scientific">Robertmurraya siralis</name>
    <dbReference type="NCBI Taxonomy" id="77777"/>
    <lineage>
        <taxon>Bacteria</taxon>
        <taxon>Bacillati</taxon>
        <taxon>Bacillota</taxon>
        <taxon>Bacilli</taxon>
        <taxon>Bacillales</taxon>
        <taxon>Bacillaceae</taxon>
        <taxon>Robertmurraya</taxon>
    </lineage>
</organism>
<evidence type="ECO:0000256" key="4">
    <source>
        <dbReference type="ARBA" id="ARBA00023139"/>
    </source>
</evidence>
<dbReference type="InterPro" id="IPR001638">
    <property type="entry name" value="Solute-binding_3/MltF_N"/>
</dbReference>
<dbReference type="PANTHER" id="PTHR30085:SF7">
    <property type="entry name" value="AMINO-ACID ABC TRANSPORTER-BINDING PROTEIN YHDW-RELATED"/>
    <property type="match status" value="1"/>
</dbReference>
<protein>
    <submittedName>
        <fullName evidence="9">Amino acid ABC transporter substrate-binding protein</fullName>
    </submittedName>
</protein>
<dbReference type="SUPFAM" id="SSF53850">
    <property type="entry name" value="Periplasmic binding protein-like II"/>
    <property type="match status" value="1"/>
</dbReference>
<feature type="chain" id="PRO_5039365525" evidence="7">
    <location>
        <begin position="20"/>
        <end position="367"/>
    </location>
</feature>
<gene>
    <name evidence="9" type="ORF">J27TS8_38410</name>
</gene>
<evidence type="ECO:0000256" key="1">
    <source>
        <dbReference type="ARBA" id="ARBA00010333"/>
    </source>
</evidence>
<dbReference type="CDD" id="cd13692">
    <property type="entry name" value="PBP2_BztA"/>
    <property type="match status" value="1"/>
</dbReference>
<feature type="domain" description="Solute-binding protein family 3/N-terminal" evidence="8">
    <location>
        <begin position="63"/>
        <end position="291"/>
    </location>
</feature>
<feature type="signal peptide" evidence="7">
    <location>
        <begin position="1"/>
        <end position="19"/>
    </location>
</feature>
<name>A0A919WLC9_9BACI</name>
<reference evidence="9" key="1">
    <citation type="submission" date="2021-03" db="EMBL/GenBank/DDBJ databases">
        <title>Antimicrobial resistance genes in bacteria isolated from Japanese honey, and their potential for conferring macrolide and lincosamide resistance in the American foulbrood pathogen Paenibacillus larvae.</title>
        <authorList>
            <person name="Okamoto M."/>
            <person name="Kumagai M."/>
            <person name="Kanamori H."/>
            <person name="Takamatsu D."/>
        </authorList>
    </citation>
    <scope>NUCLEOTIDE SEQUENCE</scope>
    <source>
        <strain evidence="9">J27TS8</strain>
    </source>
</reference>
<dbReference type="GO" id="GO:0006865">
    <property type="term" value="P:amino acid transport"/>
    <property type="evidence" value="ECO:0007669"/>
    <property type="project" value="TreeGrafter"/>
</dbReference>
<keyword evidence="3 7" id="KW-0732">Signal</keyword>
<dbReference type="EMBL" id="BORC01000008">
    <property type="protein sequence ID" value="GIN63848.1"/>
    <property type="molecule type" value="Genomic_DNA"/>
</dbReference>
<evidence type="ECO:0000259" key="8">
    <source>
        <dbReference type="SMART" id="SM00062"/>
    </source>
</evidence>
<dbReference type="Gene3D" id="3.40.190.10">
    <property type="entry name" value="Periplasmic binding protein-like II"/>
    <property type="match status" value="2"/>
</dbReference>
<sequence length="367" mass="39114">MKKKSSLLLFSFLLVLVLALVGCTKDEEAGTGTEEEGGTTTNSTGGSASTSSSILETVASRGKIIAGINDALPGFGYVDSDGKNTGFDIEFAKAIAAGVLGDAEAVEYRPLSAQERFTAVQTGEVDVLIRNTTWTTNRDSEVGLNFAPVTFYDGQGIMVPADSGIDSLEDLEGARIGVETGTTTELNLADQMRAKGINFEAVVFDSADAVVAAYESGSIDAWTTDKSGLVSRQSIMQDPSAHKILTETISKEPLAPAVKGGDDKWFDAVTWIVFATIQAEEFGITSANVDDFLDDENPDIKRLLGAEGNLGEQLGLPADFGYQVIKQVGNYGEIYDRHLGPDTVFKLERGLNDLYTNGGLLYSAPFR</sequence>
<dbReference type="InterPro" id="IPR051455">
    <property type="entry name" value="Bact_solute-bind_prot3"/>
</dbReference>
<evidence type="ECO:0000256" key="7">
    <source>
        <dbReference type="SAM" id="SignalP"/>
    </source>
</evidence>
<keyword evidence="4" id="KW-0564">Palmitate</keyword>
<comment type="caution">
    <text evidence="9">The sequence shown here is derived from an EMBL/GenBank/DDBJ whole genome shotgun (WGS) entry which is preliminary data.</text>
</comment>
<keyword evidence="2" id="KW-0813">Transport</keyword>
<feature type="region of interest" description="Disordered" evidence="6">
    <location>
        <begin position="28"/>
        <end position="51"/>
    </location>
</feature>
<proteinExistence type="inferred from homology"/>
<dbReference type="PROSITE" id="PS51257">
    <property type="entry name" value="PROKAR_LIPOPROTEIN"/>
    <property type="match status" value="1"/>
</dbReference>
<dbReference type="Pfam" id="PF00497">
    <property type="entry name" value="SBP_bac_3"/>
    <property type="match status" value="1"/>
</dbReference>
<keyword evidence="5" id="KW-0449">Lipoprotein</keyword>
<comment type="similarity">
    <text evidence="1">Belongs to the bacterial solute-binding protein 3 family.</text>
</comment>
<dbReference type="RefSeq" id="WP_095309639.1">
    <property type="nucleotide sequence ID" value="NZ_BORC01000008.1"/>
</dbReference>
<dbReference type="AlphaFoldDB" id="A0A919WLC9"/>
<evidence type="ECO:0000256" key="5">
    <source>
        <dbReference type="ARBA" id="ARBA00023288"/>
    </source>
</evidence>
<evidence type="ECO:0000256" key="6">
    <source>
        <dbReference type="SAM" id="MobiDB-lite"/>
    </source>
</evidence>